<dbReference type="Proteomes" id="UP000287651">
    <property type="component" value="Unassembled WGS sequence"/>
</dbReference>
<comment type="caution">
    <text evidence="1">The sequence shown here is derived from an EMBL/GenBank/DDBJ whole genome shotgun (WGS) entry which is preliminary data.</text>
</comment>
<dbReference type="EMBL" id="AMZH03004097">
    <property type="protein sequence ID" value="RRT70208.1"/>
    <property type="molecule type" value="Genomic_DNA"/>
</dbReference>
<proteinExistence type="predicted"/>
<gene>
    <name evidence="1" type="ORF">B296_00028867</name>
</gene>
<organism evidence="1 2">
    <name type="scientific">Ensete ventricosum</name>
    <name type="common">Abyssinian banana</name>
    <name type="synonym">Musa ensete</name>
    <dbReference type="NCBI Taxonomy" id="4639"/>
    <lineage>
        <taxon>Eukaryota</taxon>
        <taxon>Viridiplantae</taxon>
        <taxon>Streptophyta</taxon>
        <taxon>Embryophyta</taxon>
        <taxon>Tracheophyta</taxon>
        <taxon>Spermatophyta</taxon>
        <taxon>Magnoliopsida</taxon>
        <taxon>Liliopsida</taxon>
        <taxon>Zingiberales</taxon>
        <taxon>Musaceae</taxon>
        <taxon>Ensete</taxon>
    </lineage>
</organism>
<name>A0A427A1Z7_ENSVE</name>
<dbReference type="AlphaFoldDB" id="A0A427A1Z7"/>
<evidence type="ECO:0000313" key="1">
    <source>
        <dbReference type="EMBL" id="RRT70208.1"/>
    </source>
</evidence>
<protein>
    <submittedName>
        <fullName evidence="1">Uncharacterized protein</fullName>
    </submittedName>
</protein>
<evidence type="ECO:0000313" key="2">
    <source>
        <dbReference type="Proteomes" id="UP000287651"/>
    </source>
</evidence>
<sequence>MESLVNPVRVELIGDRLAMVNLSFFKAFLQRISIELPVSTVTLFISMLAMQTKITSALSWLGYSTSPASKEI</sequence>
<accession>A0A427A1Z7</accession>
<reference evidence="1 2" key="1">
    <citation type="journal article" date="2014" name="Agronomy (Basel)">
        <title>A Draft Genome Sequence for Ensete ventricosum, the Drought-Tolerant Tree Against Hunger.</title>
        <authorList>
            <person name="Harrison J."/>
            <person name="Moore K.A."/>
            <person name="Paszkiewicz K."/>
            <person name="Jones T."/>
            <person name="Grant M."/>
            <person name="Ambacheew D."/>
            <person name="Muzemil S."/>
            <person name="Studholme D.J."/>
        </authorList>
    </citation>
    <scope>NUCLEOTIDE SEQUENCE [LARGE SCALE GENOMIC DNA]</scope>
</reference>